<keyword evidence="1" id="KW-0812">Transmembrane</keyword>
<name>R7UM86_CAPTE</name>
<sequence length="241" mass="27498">MTRNKCESQNYDTIEQLVPILHENAWYMNIYCAECHGVNLHDLSETHIIEANITCKDDLAASYSDRTAHVSQDDVLLLKSGTWNLRSSEENDLSSCAQGVDRNSCERLPQELTVYKHEIHELCLSYVDYVTYEENFFNEHFMLGMSNPPGEMNTTFNLVMDHSSALPRTFLVRDSGVRCDSRHKFLDLRDSDSTLVKHGDSTSCTIHAWLGLALPIGISLVINIVLFGLTLNQQNMMDFWI</sequence>
<protein>
    <submittedName>
        <fullName evidence="2 3">Uncharacterized protein</fullName>
    </submittedName>
</protein>
<dbReference type="EMBL" id="KB300094">
    <property type="protein sequence ID" value="ELU07208.1"/>
    <property type="molecule type" value="Genomic_DNA"/>
</dbReference>
<feature type="transmembrane region" description="Helical" evidence="1">
    <location>
        <begin position="208"/>
        <end position="231"/>
    </location>
</feature>
<dbReference type="Proteomes" id="UP000014760">
    <property type="component" value="Unassembled WGS sequence"/>
</dbReference>
<dbReference type="EnsemblMetazoa" id="CapteT190130">
    <property type="protein sequence ID" value="CapteP190130"/>
    <property type="gene ID" value="CapteG190130"/>
</dbReference>
<keyword evidence="1" id="KW-1133">Transmembrane helix</keyword>
<reference evidence="3" key="3">
    <citation type="submission" date="2015-06" db="UniProtKB">
        <authorList>
            <consortium name="EnsemblMetazoa"/>
        </authorList>
    </citation>
    <scope>IDENTIFICATION</scope>
</reference>
<dbReference type="EMBL" id="AMQN01001136">
    <property type="status" value="NOT_ANNOTATED_CDS"/>
    <property type="molecule type" value="Genomic_DNA"/>
</dbReference>
<evidence type="ECO:0000313" key="4">
    <source>
        <dbReference type="Proteomes" id="UP000014760"/>
    </source>
</evidence>
<gene>
    <name evidence="2" type="ORF">CAPTEDRAFT_190130</name>
</gene>
<dbReference type="AlphaFoldDB" id="R7UM86"/>
<reference evidence="2 4" key="2">
    <citation type="journal article" date="2013" name="Nature">
        <title>Insights into bilaterian evolution from three spiralian genomes.</title>
        <authorList>
            <person name="Simakov O."/>
            <person name="Marletaz F."/>
            <person name="Cho S.J."/>
            <person name="Edsinger-Gonzales E."/>
            <person name="Havlak P."/>
            <person name="Hellsten U."/>
            <person name="Kuo D.H."/>
            <person name="Larsson T."/>
            <person name="Lv J."/>
            <person name="Arendt D."/>
            <person name="Savage R."/>
            <person name="Osoegawa K."/>
            <person name="de Jong P."/>
            <person name="Grimwood J."/>
            <person name="Chapman J.A."/>
            <person name="Shapiro H."/>
            <person name="Aerts A."/>
            <person name="Otillar R.P."/>
            <person name="Terry A.Y."/>
            <person name="Boore J.L."/>
            <person name="Grigoriev I.V."/>
            <person name="Lindberg D.R."/>
            <person name="Seaver E.C."/>
            <person name="Weisblat D.A."/>
            <person name="Putnam N.H."/>
            <person name="Rokhsar D.S."/>
        </authorList>
    </citation>
    <scope>NUCLEOTIDE SEQUENCE</scope>
    <source>
        <strain evidence="2 4">I ESC-2004</strain>
    </source>
</reference>
<accession>R7UM86</accession>
<evidence type="ECO:0000313" key="2">
    <source>
        <dbReference type="EMBL" id="ELU07208.1"/>
    </source>
</evidence>
<evidence type="ECO:0000313" key="3">
    <source>
        <dbReference type="EnsemblMetazoa" id="CapteP190130"/>
    </source>
</evidence>
<keyword evidence="1" id="KW-0472">Membrane</keyword>
<reference evidence="4" key="1">
    <citation type="submission" date="2012-12" db="EMBL/GenBank/DDBJ databases">
        <authorList>
            <person name="Hellsten U."/>
            <person name="Grimwood J."/>
            <person name="Chapman J.A."/>
            <person name="Shapiro H."/>
            <person name="Aerts A."/>
            <person name="Otillar R.P."/>
            <person name="Terry A.Y."/>
            <person name="Boore J.L."/>
            <person name="Simakov O."/>
            <person name="Marletaz F."/>
            <person name="Cho S.-J."/>
            <person name="Edsinger-Gonzales E."/>
            <person name="Havlak P."/>
            <person name="Kuo D.-H."/>
            <person name="Larsson T."/>
            <person name="Lv J."/>
            <person name="Arendt D."/>
            <person name="Savage R."/>
            <person name="Osoegawa K."/>
            <person name="de Jong P."/>
            <person name="Lindberg D.R."/>
            <person name="Seaver E.C."/>
            <person name="Weisblat D.A."/>
            <person name="Putnam N.H."/>
            <person name="Grigoriev I.V."/>
            <person name="Rokhsar D.S."/>
        </authorList>
    </citation>
    <scope>NUCLEOTIDE SEQUENCE</scope>
    <source>
        <strain evidence="4">I ESC-2004</strain>
    </source>
</reference>
<evidence type="ECO:0000256" key="1">
    <source>
        <dbReference type="SAM" id="Phobius"/>
    </source>
</evidence>
<organism evidence="2">
    <name type="scientific">Capitella teleta</name>
    <name type="common">Polychaete worm</name>
    <dbReference type="NCBI Taxonomy" id="283909"/>
    <lineage>
        <taxon>Eukaryota</taxon>
        <taxon>Metazoa</taxon>
        <taxon>Spiralia</taxon>
        <taxon>Lophotrochozoa</taxon>
        <taxon>Annelida</taxon>
        <taxon>Polychaeta</taxon>
        <taxon>Sedentaria</taxon>
        <taxon>Scolecida</taxon>
        <taxon>Capitellidae</taxon>
        <taxon>Capitella</taxon>
    </lineage>
</organism>
<keyword evidence="4" id="KW-1185">Reference proteome</keyword>
<dbReference type="HOGENOM" id="CLU_1152691_0_0_1"/>
<proteinExistence type="predicted"/>
<dbReference type="EMBL" id="AMQN01001135">
    <property type="status" value="NOT_ANNOTATED_CDS"/>
    <property type="molecule type" value="Genomic_DNA"/>
</dbReference>